<reference evidence="9 10" key="1">
    <citation type="submission" date="2024-01" db="EMBL/GenBank/DDBJ databases">
        <title>Genome assemblies of Stephania.</title>
        <authorList>
            <person name="Yang L."/>
        </authorList>
    </citation>
    <scope>NUCLEOTIDE SEQUENCE [LARGE SCALE GENOMIC DNA]</scope>
    <source>
        <strain evidence="9">QJT</strain>
        <tissue evidence="9">Leaf</tissue>
    </source>
</reference>
<proteinExistence type="inferred from homology"/>
<dbReference type="Pfam" id="PF00271">
    <property type="entry name" value="Helicase_C"/>
    <property type="match status" value="1"/>
</dbReference>
<dbReference type="SMART" id="SM00490">
    <property type="entry name" value="HELICc"/>
    <property type="match status" value="1"/>
</dbReference>
<dbReference type="Pfam" id="PF00176">
    <property type="entry name" value="SNF2-rel_dom"/>
    <property type="match status" value="1"/>
</dbReference>
<dbReference type="InterPro" id="IPR027417">
    <property type="entry name" value="P-loop_NTPase"/>
</dbReference>
<evidence type="ECO:0000256" key="1">
    <source>
        <dbReference type="ARBA" id="ARBA00004123"/>
    </source>
</evidence>
<keyword evidence="5" id="KW-0067">ATP-binding</keyword>
<dbReference type="InterPro" id="IPR001650">
    <property type="entry name" value="Helicase_C-like"/>
</dbReference>
<protein>
    <recommendedName>
        <fullName evidence="11">Helicase CHR10</fullName>
    </recommendedName>
</protein>
<dbReference type="GO" id="GO:0016787">
    <property type="term" value="F:hydrolase activity"/>
    <property type="evidence" value="ECO:0007669"/>
    <property type="project" value="UniProtKB-KW"/>
</dbReference>
<dbReference type="PANTHER" id="PTHR47157:SF1">
    <property type="entry name" value="CHROMODOMAIN-HELICASE-DNA-BINDING PROTEIN 1-LIKE"/>
    <property type="match status" value="1"/>
</dbReference>
<name>A0AAP0I019_9MAGN</name>
<evidence type="ECO:0000256" key="5">
    <source>
        <dbReference type="ARBA" id="ARBA00022840"/>
    </source>
</evidence>
<organism evidence="9 10">
    <name type="scientific">Stephania japonica</name>
    <dbReference type="NCBI Taxonomy" id="461633"/>
    <lineage>
        <taxon>Eukaryota</taxon>
        <taxon>Viridiplantae</taxon>
        <taxon>Streptophyta</taxon>
        <taxon>Embryophyta</taxon>
        <taxon>Tracheophyta</taxon>
        <taxon>Spermatophyta</taxon>
        <taxon>Magnoliopsida</taxon>
        <taxon>Ranunculales</taxon>
        <taxon>Menispermaceae</taxon>
        <taxon>Menispermoideae</taxon>
        <taxon>Cissampelideae</taxon>
        <taxon>Stephania</taxon>
    </lineage>
</organism>
<evidence type="ECO:0000256" key="3">
    <source>
        <dbReference type="ARBA" id="ARBA00022741"/>
    </source>
</evidence>
<evidence type="ECO:0000256" key="4">
    <source>
        <dbReference type="ARBA" id="ARBA00022801"/>
    </source>
</evidence>
<dbReference type="GO" id="GO:0006281">
    <property type="term" value="P:DNA repair"/>
    <property type="evidence" value="ECO:0007669"/>
    <property type="project" value="InterPro"/>
</dbReference>
<evidence type="ECO:0000313" key="9">
    <source>
        <dbReference type="EMBL" id="KAK9102931.1"/>
    </source>
</evidence>
<dbReference type="InterPro" id="IPR049730">
    <property type="entry name" value="SNF2/RAD54-like_C"/>
</dbReference>
<accession>A0AAP0I019</accession>
<evidence type="ECO:0008006" key="11">
    <source>
        <dbReference type="Google" id="ProtNLM"/>
    </source>
</evidence>
<dbReference type="Gene3D" id="3.40.220.10">
    <property type="entry name" value="Leucine Aminopeptidase, subunit E, domain 1"/>
    <property type="match status" value="1"/>
</dbReference>
<dbReference type="SUPFAM" id="SSF52949">
    <property type="entry name" value="Macro domain-like"/>
    <property type="match status" value="1"/>
</dbReference>
<evidence type="ECO:0000259" key="8">
    <source>
        <dbReference type="PROSITE" id="PS51194"/>
    </source>
</evidence>
<dbReference type="SMART" id="SM00487">
    <property type="entry name" value="DEXDc"/>
    <property type="match status" value="1"/>
</dbReference>
<dbReference type="InterPro" id="IPR000330">
    <property type="entry name" value="SNF2_N"/>
</dbReference>
<dbReference type="PROSITE" id="PS51192">
    <property type="entry name" value="HELICASE_ATP_BIND_1"/>
    <property type="match status" value="1"/>
</dbReference>
<dbReference type="InterPro" id="IPR038718">
    <property type="entry name" value="SNF2-like_sf"/>
</dbReference>
<feature type="domain" description="Helicase C-terminal" evidence="8">
    <location>
        <begin position="371"/>
        <end position="540"/>
    </location>
</feature>
<dbReference type="CDD" id="cd03331">
    <property type="entry name" value="Macro_Poa1p-like_SNF2"/>
    <property type="match status" value="1"/>
</dbReference>
<evidence type="ECO:0000256" key="6">
    <source>
        <dbReference type="ARBA" id="ARBA00023242"/>
    </source>
</evidence>
<dbReference type="EMBL" id="JBBNAE010000008">
    <property type="protein sequence ID" value="KAK9102931.1"/>
    <property type="molecule type" value="Genomic_DNA"/>
</dbReference>
<dbReference type="SUPFAM" id="SSF52540">
    <property type="entry name" value="P-loop containing nucleoside triphosphate hydrolases"/>
    <property type="match status" value="2"/>
</dbReference>
<keyword evidence="6" id="KW-0539">Nucleus</keyword>
<dbReference type="AlphaFoldDB" id="A0AAP0I019"/>
<gene>
    <name evidence="9" type="ORF">Sjap_020185</name>
</gene>
<dbReference type="InterPro" id="IPR043472">
    <property type="entry name" value="Macro_dom-like"/>
</dbReference>
<sequence>MKYEVKLRAAAQYVLSTDDQQPQPHLSLNSSDFGVTATLKPHQIEGLSWLIRRYALGVNVLLGDEMGLGKTLQAASLLSYLKVHEMSRGPFLILCPLSVTDGWMSEMAKFCPELRVLGYVGDKEQRCSLRRLIFDSLKQQLSYSNAQNPLPFDVLLTTYDIVLMDQDFLSQIPWTYAVIDEAQRLKNPSSVLYNVLEKRFVMPRRLLMTGTPIQNNLSELWALMHFCAPLVFGTLEQFLFTFREAAGSSGEYAVRAEEQLKILKYILRAFMLRRTKSMLVQSGTLSLPPLTEITVIAPLVPLQKKVYLSILRRELPMLLAFSSKAPNHQSLQNIVMQLRKTCSHPYLFPGIEPEPYVEGEHLVQASGKLIILDTLLHKLHAAGHRVLLFAQMTHTLDILQDFLELRNYTYERLDGSIRAEERFAAIRSFSSKPVKGVLDGSCYPNGAFVFLISTRAGGVGLNLVAADTVIFYEQDWNPQVDKQALQRAHRIGQMNHVLSINIVTGRTVEEIILRRAVQKLRLSQNVVGEDGIDIMGANSGDLQSIILGLHMFDPSEMGNEDSSEINKSDMNAMVEKVINTRHEPLAKDDRKFGVDSLDLMTRGEFFFGESFALANFDDGLNESSYVAWVEKLKGVPQSNVDLAQELGLGRNFLEEKHSRVEFARKKAEERKLSKWQSLGYKSLAVQDPGCNACDYSKLDAGSVEFVYGDCTQPSKICPSAPALIFCCIDNSGIWGHGGLFDALEKLSTTIPHSYQRAFEVGDLHLGDLHLIQTSEHHDQMNDSAYVPQWVALAVVQSYSPRRKVPRSNISLTDLEECLKKASFAASQNSASIHMPRIGYRDGSERSEWYTVERLLRKYASIHGIKIFV</sequence>
<dbReference type="InterPro" id="IPR014001">
    <property type="entry name" value="Helicase_ATP-bd"/>
</dbReference>
<dbReference type="PANTHER" id="PTHR47157">
    <property type="entry name" value="CHROMODOMAIN-HELICASE-DNA-BINDING PROTEIN 1-LIKE"/>
    <property type="match status" value="1"/>
</dbReference>
<dbReference type="Gene3D" id="3.40.50.10810">
    <property type="entry name" value="Tandem AAA-ATPase domain"/>
    <property type="match status" value="1"/>
</dbReference>
<dbReference type="GO" id="GO:0005634">
    <property type="term" value="C:nucleus"/>
    <property type="evidence" value="ECO:0007669"/>
    <property type="project" value="UniProtKB-SubCell"/>
</dbReference>
<dbReference type="Proteomes" id="UP001417504">
    <property type="component" value="Unassembled WGS sequence"/>
</dbReference>
<evidence type="ECO:0000256" key="2">
    <source>
        <dbReference type="ARBA" id="ARBA00007025"/>
    </source>
</evidence>
<keyword evidence="3" id="KW-0547">Nucleotide-binding</keyword>
<feature type="domain" description="Helicase ATP-binding" evidence="7">
    <location>
        <begin position="51"/>
        <end position="230"/>
    </location>
</feature>
<comment type="caution">
    <text evidence="9">The sequence shown here is derived from an EMBL/GenBank/DDBJ whole genome shotgun (WGS) entry which is preliminary data.</text>
</comment>
<dbReference type="PROSITE" id="PS51194">
    <property type="entry name" value="HELICASE_CTER"/>
    <property type="match status" value="1"/>
</dbReference>
<keyword evidence="4" id="KW-0378">Hydrolase</keyword>
<dbReference type="GO" id="GO:0003678">
    <property type="term" value="F:DNA helicase activity"/>
    <property type="evidence" value="ECO:0007669"/>
    <property type="project" value="InterPro"/>
</dbReference>
<dbReference type="InterPro" id="IPR031053">
    <property type="entry name" value="ALC1"/>
</dbReference>
<dbReference type="GO" id="GO:0005524">
    <property type="term" value="F:ATP binding"/>
    <property type="evidence" value="ECO:0007669"/>
    <property type="project" value="UniProtKB-KW"/>
</dbReference>
<dbReference type="CDD" id="cd18793">
    <property type="entry name" value="SF2_C_SNF"/>
    <property type="match status" value="1"/>
</dbReference>
<evidence type="ECO:0000313" key="10">
    <source>
        <dbReference type="Proteomes" id="UP001417504"/>
    </source>
</evidence>
<evidence type="ECO:0000259" key="7">
    <source>
        <dbReference type="PROSITE" id="PS51192"/>
    </source>
</evidence>
<dbReference type="GO" id="GO:0006338">
    <property type="term" value="P:chromatin remodeling"/>
    <property type="evidence" value="ECO:0007669"/>
    <property type="project" value="InterPro"/>
</dbReference>
<comment type="similarity">
    <text evidence="2">Belongs to the SNF2/RAD54 helicase family.</text>
</comment>
<dbReference type="Gene3D" id="3.40.50.300">
    <property type="entry name" value="P-loop containing nucleotide triphosphate hydrolases"/>
    <property type="match status" value="1"/>
</dbReference>
<comment type="subcellular location">
    <subcellularLocation>
        <location evidence="1">Nucleus</location>
    </subcellularLocation>
</comment>
<keyword evidence="10" id="KW-1185">Reference proteome</keyword>
<dbReference type="FunFam" id="3.40.50.300:FF:001488">
    <property type="entry name" value="Putative helicase CHR10"/>
    <property type="match status" value="1"/>
</dbReference>